<protein>
    <submittedName>
        <fullName evidence="1">Uncharacterized protein</fullName>
    </submittedName>
</protein>
<organism evidence="1 2">
    <name type="scientific">Hallerella porci</name>
    <dbReference type="NCBI Taxonomy" id="1945871"/>
    <lineage>
        <taxon>Bacteria</taxon>
        <taxon>Pseudomonadati</taxon>
        <taxon>Fibrobacterota</taxon>
        <taxon>Fibrobacteria</taxon>
        <taxon>Fibrobacterales</taxon>
        <taxon>Fibrobacteraceae</taxon>
        <taxon>Hallerella</taxon>
    </lineage>
</organism>
<reference evidence="1 2" key="1">
    <citation type="submission" date="2018-05" db="EMBL/GenBank/DDBJ databases">
        <title>Animal gut microbial communities from fecal samples from Wisconsin, USA.</title>
        <authorList>
            <person name="Neumann A."/>
        </authorList>
    </citation>
    <scope>NUCLEOTIDE SEQUENCE [LARGE SCALE GENOMIC DNA]</scope>
    <source>
        <strain evidence="1 2">UWS4</strain>
    </source>
</reference>
<dbReference type="Proteomes" id="UP000245523">
    <property type="component" value="Unassembled WGS sequence"/>
</dbReference>
<name>A0ABX5LM36_9BACT</name>
<accession>A0ABX5LM36</accession>
<dbReference type="EMBL" id="QGHD01000005">
    <property type="protein sequence ID" value="PWL03469.1"/>
    <property type="molecule type" value="Genomic_DNA"/>
</dbReference>
<comment type="caution">
    <text evidence="1">The sequence shown here is derived from an EMBL/GenBank/DDBJ whole genome shotgun (WGS) entry which is preliminary data.</text>
</comment>
<evidence type="ECO:0000313" key="1">
    <source>
        <dbReference type="EMBL" id="PWL03469.1"/>
    </source>
</evidence>
<evidence type="ECO:0000313" key="2">
    <source>
        <dbReference type="Proteomes" id="UP000245523"/>
    </source>
</evidence>
<gene>
    <name evidence="1" type="ORF">B0H50_10511</name>
</gene>
<sequence>MASVSEMIRKRSPFLQEESAVFQELLTFFGEKAQIAPDFHDLQEFLAPRRLYRVIKISGTSFMKCAYALVDNFPECTRALGMLRYYRSSGSIFWGDVEKAENIISNSLTMDVYGWAPDSFTVFEGEKDGKFELTAILAF</sequence>
<proteinExistence type="predicted"/>
<keyword evidence="2" id="KW-1185">Reference proteome</keyword>
<dbReference type="RefSeq" id="WP_106198053.1">
    <property type="nucleotide sequence ID" value="NZ_JAXEIU010000049.1"/>
</dbReference>